<name>A0AA89AJR4_9ASTE</name>
<dbReference type="AlphaFoldDB" id="A0AA89AJR4"/>
<evidence type="ECO:0000256" key="1">
    <source>
        <dbReference type="SAM" id="MobiDB-lite"/>
    </source>
</evidence>
<feature type="compositionally biased region" description="Basic and acidic residues" evidence="1">
    <location>
        <begin position="39"/>
        <end position="50"/>
    </location>
</feature>
<keyword evidence="3" id="KW-1185">Reference proteome</keyword>
<dbReference type="EMBL" id="JAVXUP010002360">
    <property type="protein sequence ID" value="KAK3003796.1"/>
    <property type="molecule type" value="Genomic_DNA"/>
</dbReference>
<protein>
    <submittedName>
        <fullName evidence="2">Uncharacterized protein</fullName>
    </submittedName>
</protein>
<dbReference type="PANTHER" id="PTHR34671">
    <property type="entry name" value="EM-LIKE PROTEIN GEA1"/>
    <property type="match status" value="1"/>
</dbReference>
<evidence type="ECO:0000313" key="2">
    <source>
        <dbReference type="EMBL" id="KAK3003796.1"/>
    </source>
</evidence>
<organism evidence="2 3">
    <name type="scientific">Escallonia herrerae</name>
    <dbReference type="NCBI Taxonomy" id="1293975"/>
    <lineage>
        <taxon>Eukaryota</taxon>
        <taxon>Viridiplantae</taxon>
        <taxon>Streptophyta</taxon>
        <taxon>Embryophyta</taxon>
        <taxon>Tracheophyta</taxon>
        <taxon>Spermatophyta</taxon>
        <taxon>Magnoliopsida</taxon>
        <taxon>eudicotyledons</taxon>
        <taxon>Gunneridae</taxon>
        <taxon>Pentapetalae</taxon>
        <taxon>asterids</taxon>
        <taxon>campanulids</taxon>
        <taxon>Escalloniales</taxon>
        <taxon>Escalloniaceae</taxon>
        <taxon>Escallonia</taxon>
    </lineage>
</organism>
<accession>A0AA89AJR4</accession>
<feature type="region of interest" description="Disordered" evidence="1">
    <location>
        <begin position="78"/>
        <end position="136"/>
    </location>
</feature>
<feature type="region of interest" description="Disordered" evidence="1">
    <location>
        <begin position="36"/>
        <end position="61"/>
    </location>
</feature>
<feature type="non-terminal residue" evidence="2">
    <location>
        <position position="136"/>
    </location>
</feature>
<dbReference type="InterPro" id="IPR038956">
    <property type="entry name" value="LEA_5"/>
</dbReference>
<dbReference type="PANTHER" id="PTHR34671:SF22">
    <property type="entry name" value="OS01G0159600 PROTEIN"/>
    <property type="match status" value="1"/>
</dbReference>
<dbReference type="GO" id="GO:0009737">
    <property type="term" value="P:response to abscisic acid"/>
    <property type="evidence" value="ECO:0007669"/>
    <property type="project" value="TreeGrafter"/>
</dbReference>
<dbReference type="GO" id="GO:0005829">
    <property type="term" value="C:cytosol"/>
    <property type="evidence" value="ECO:0007669"/>
    <property type="project" value="TreeGrafter"/>
</dbReference>
<comment type="caution">
    <text evidence="2">The sequence shown here is derived from an EMBL/GenBank/DDBJ whole genome shotgun (WGS) entry which is preliminary data.</text>
</comment>
<feature type="compositionally biased region" description="Basic and acidic residues" evidence="1">
    <location>
        <begin position="115"/>
        <end position="127"/>
    </location>
</feature>
<gene>
    <name evidence="2" type="ORF">RJ639_018008</name>
</gene>
<dbReference type="Pfam" id="PF00477">
    <property type="entry name" value="LEA_5"/>
    <property type="match status" value="1"/>
</dbReference>
<evidence type="ECO:0000313" key="3">
    <source>
        <dbReference type="Proteomes" id="UP001188597"/>
    </source>
</evidence>
<reference evidence="2" key="1">
    <citation type="submission" date="2022-12" db="EMBL/GenBank/DDBJ databases">
        <title>Draft genome assemblies for two species of Escallonia (Escalloniales).</title>
        <authorList>
            <person name="Chanderbali A."/>
            <person name="Dervinis C."/>
            <person name="Anghel I."/>
            <person name="Soltis D."/>
            <person name="Soltis P."/>
            <person name="Zapata F."/>
        </authorList>
    </citation>
    <scope>NUCLEOTIDE SEQUENCE</scope>
    <source>
        <strain evidence="2">UCBG64.0493</strain>
        <tissue evidence="2">Leaf</tissue>
    </source>
</reference>
<dbReference type="InterPro" id="IPR000389">
    <property type="entry name" value="Small_hydrophilic_seed_prot"/>
</dbReference>
<dbReference type="Proteomes" id="UP001188597">
    <property type="component" value="Unassembled WGS sequence"/>
</dbReference>
<sequence length="136" mass="15320">FQFYVASSRLECSRGLVQLTSNWQFLVKRGVVATMASGQEKREELDEKARQGRPSSLAAPVAKASKLKSILLKTRREQLGTEGYQEMGSKGGQTRKEQMGTEGYQEMGRKGGLSTKDKSREERAGRRGKDRHRRVQ</sequence>
<proteinExistence type="predicted"/>
<feature type="non-terminal residue" evidence="2">
    <location>
        <position position="1"/>
    </location>
</feature>